<dbReference type="EMBL" id="NJET01000008">
    <property type="protein sequence ID" value="PHH66358.1"/>
    <property type="molecule type" value="Genomic_DNA"/>
</dbReference>
<feature type="region of interest" description="Disordered" evidence="1">
    <location>
        <begin position="1"/>
        <end position="50"/>
    </location>
</feature>
<sequence>MPKERNFNPVQAQRKADKAKAVKKGKAEVQERRNEKLARKNPERIQKQIDDLKAITSNGATLSRHEEQVLNGLEKELKAVTRARTALGERAPTFSSGGRRDESRSGVLGKRRRDSRDASSSSEEDVPQDVRSIPMPRDTPPPIAREVLDQWYARRRARRNMNRNGTETRQEARMDAGTDTAIKGPTVSTGASEAKTVYEAKPVIRDLQKEAVSALVPASVQAKMMRGRGQGGLIEPEEADQLEKEGYLQATRKTEEHEGWRQKANEDRQPPRRQAAVEDAAEEEE</sequence>
<dbReference type="Pfam" id="PF09429">
    <property type="entry name" value="Wbp11"/>
    <property type="match status" value="1"/>
</dbReference>
<organism evidence="3 4">
    <name type="scientific">Ophiocordyceps australis</name>
    <dbReference type="NCBI Taxonomy" id="1399860"/>
    <lineage>
        <taxon>Eukaryota</taxon>
        <taxon>Fungi</taxon>
        <taxon>Dikarya</taxon>
        <taxon>Ascomycota</taxon>
        <taxon>Pezizomycotina</taxon>
        <taxon>Sordariomycetes</taxon>
        <taxon>Hypocreomycetidae</taxon>
        <taxon>Hypocreales</taxon>
        <taxon>Ophiocordycipitaceae</taxon>
        <taxon>Ophiocordyceps</taxon>
    </lineage>
</organism>
<name>A0A2C5XLE3_9HYPO</name>
<gene>
    <name evidence="3" type="ORF">CDD81_7413</name>
</gene>
<evidence type="ECO:0000256" key="1">
    <source>
        <dbReference type="SAM" id="MobiDB-lite"/>
    </source>
</evidence>
<dbReference type="Proteomes" id="UP000226192">
    <property type="component" value="Unassembled WGS sequence"/>
</dbReference>
<comment type="caution">
    <text evidence="3">The sequence shown here is derived from an EMBL/GenBank/DDBJ whole genome shotgun (WGS) entry which is preliminary data.</text>
</comment>
<keyword evidence="4" id="KW-1185">Reference proteome</keyword>
<proteinExistence type="predicted"/>
<accession>A0A2C5XLE3</accession>
<evidence type="ECO:0000313" key="3">
    <source>
        <dbReference type="EMBL" id="PHH66358.1"/>
    </source>
</evidence>
<feature type="region of interest" description="Disordered" evidence="1">
    <location>
        <begin position="83"/>
        <end position="193"/>
    </location>
</feature>
<feature type="compositionally biased region" description="Basic and acidic residues" evidence="1">
    <location>
        <begin position="166"/>
        <end position="176"/>
    </location>
</feature>
<feature type="compositionally biased region" description="Basic and acidic residues" evidence="1">
    <location>
        <begin position="241"/>
        <end position="270"/>
    </location>
</feature>
<dbReference type="GO" id="GO:0006396">
    <property type="term" value="P:RNA processing"/>
    <property type="evidence" value="ECO:0007669"/>
    <property type="project" value="InterPro"/>
</dbReference>
<evidence type="ECO:0000313" key="4">
    <source>
        <dbReference type="Proteomes" id="UP000226192"/>
    </source>
</evidence>
<reference evidence="3 4" key="1">
    <citation type="submission" date="2017-06" db="EMBL/GenBank/DDBJ databases">
        <title>Ant-infecting Ophiocordyceps genomes reveal a high diversity of potential behavioral manipulation genes and a possible major role for enterotoxins.</title>
        <authorList>
            <person name="De Bekker C."/>
            <person name="Evans H.C."/>
            <person name="Brachmann A."/>
            <person name="Hughes D.P."/>
        </authorList>
    </citation>
    <scope>NUCLEOTIDE SEQUENCE [LARGE SCALE GENOMIC DNA]</scope>
    <source>
        <strain evidence="3 4">Map64</strain>
    </source>
</reference>
<dbReference type="AlphaFoldDB" id="A0A2C5XLE3"/>
<dbReference type="InterPro" id="IPR019007">
    <property type="entry name" value="Wbp11/ELF5/Saf1_N"/>
</dbReference>
<feature type="compositionally biased region" description="Basic and acidic residues" evidence="1">
    <location>
        <begin position="14"/>
        <end position="50"/>
    </location>
</feature>
<feature type="domain" description="Wbp11/ELF5/Saf1 N-terminal" evidence="2">
    <location>
        <begin position="4"/>
        <end position="81"/>
    </location>
</feature>
<protein>
    <recommendedName>
        <fullName evidence="2">Wbp11/ELF5/Saf1 N-terminal domain-containing protein</fullName>
    </recommendedName>
</protein>
<dbReference type="OrthoDB" id="5597581at2759"/>
<evidence type="ECO:0000259" key="2">
    <source>
        <dbReference type="Pfam" id="PF09429"/>
    </source>
</evidence>
<feature type="region of interest" description="Disordered" evidence="1">
    <location>
        <begin position="229"/>
        <end position="285"/>
    </location>
</feature>
<dbReference type="STRING" id="1399860.A0A2C5XLE3"/>